<gene>
    <name evidence="1" type="ORF">DX914_03425</name>
</gene>
<dbReference type="AlphaFoldDB" id="A0A371K2Q1"/>
<dbReference type="EMBL" id="QTSU01000001">
    <property type="protein sequence ID" value="RDZ28209.1"/>
    <property type="molecule type" value="Genomic_DNA"/>
</dbReference>
<reference evidence="1 2" key="1">
    <citation type="submission" date="2018-08" db="EMBL/GenBank/DDBJ databases">
        <title>Lysobacter sp. zong2l5, whole genome shotgun sequence.</title>
        <authorList>
            <person name="Zhang X."/>
            <person name="Feng G."/>
            <person name="Zhu H."/>
        </authorList>
    </citation>
    <scope>NUCLEOTIDE SEQUENCE [LARGE SCALE GENOMIC DNA]</scope>
    <source>
        <strain evidence="2">zong2l5</strain>
    </source>
</reference>
<comment type="caution">
    <text evidence="1">The sequence shown here is derived from an EMBL/GenBank/DDBJ whole genome shotgun (WGS) entry which is preliminary data.</text>
</comment>
<accession>A0A371K2Q1</accession>
<evidence type="ECO:0000313" key="2">
    <source>
        <dbReference type="Proteomes" id="UP000264492"/>
    </source>
</evidence>
<evidence type="ECO:0000313" key="1">
    <source>
        <dbReference type="EMBL" id="RDZ28209.1"/>
    </source>
</evidence>
<keyword evidence="2" id="KW-1185">Reference proteome</keyword>
<protein>
    <submittedName>
        <fullName evidence="1">Uncharacterized protein</fullName>
    </submittedName>
</protein>
<dbReference type="RefSeq" id="WP_115857652.1">
    <property type="nucleotide sequence ID" value="NZ_QTSU01000001.1"/>
</dbReference>
<organism evidence="1 2">
    <name type="scientific">Lysobacter silvisoli</name>
    <dbReference type="NCBI Taxonomy" id="2293254"/>
    <lineage>
        <taxon>Bacteria</taxon>
        <taxon>Pseudomonadati</taxon>
        <taxon>Pseudomonadota</taxon>
        <taxon>Gammaproteobacteria</taxon>
        <taxon>Lysobacterales</taxon>
        <taxon>Lysobacteraceae</taxon>
        <taxon>Lysobacter</taxon>
    </lineage>
</organism>
<name>A0A371K2Q1_9GAMM</name>
<sequence length="86" mass="9093">MDILLHISELGPGLSVDSASEADLAEVIARTAHLGPARYLVYDEHRFRVVAATAPDWQAKLAQSDVPDTMLALLSALRAGTTPAPG</sequence>
<proteinExistence type="predicted"/>
<dbReference type="OrthoDB" id="9952311at2"/>
<dbReference type="Proteomes" id="UP000264492">
    <property type="component" value="Unassembled WGS sequence"/>
</dbReference>